<dbReference type="STRING" id="295108.HT99x_02776"/>
<feature type="signal peptide" evidence="6">
    <location>
        <begin position="1"/>
        <end position="25"/>
    </location>
</feature>
<dbReference type="GO" id="GO:0004222">
    <property type="term" value="F:metalloendopeptidase activity"/>
    <property type="evidence" value="ECO:0007669"/>
    <property type="project" value="UniProtKB-EC"/>
</dbReference>
<keyword evidence="2 9" id="KW-0645">Protease</keyword>
<evidence type="ECO:0000256" key="1">
    <source>
        <dbReference type="ARBA" id="ARBA00007261"/>
    </source>
</evidence>
<dbReference type="GO" id="GO:0006508">
    <property type="term" value="P:proteolysis"/>
    <property type="evidence" value="ECO:0007669"/>
    <property type="project" value="UniProtKB-KW"/>
</dbReference>
<dbReference type="InterPro" id="IPR011765">
    <property type="entry name" value="Pept_M16_N"/>
</dbReference>
<evidence type="ECO:0000313" key="9">
    <source>
        <dbReference type="EMBL" id="KRG19402.1"/>
    </source>
</evidence>
<dbReference type="GO" id="GO:0046872">
    <property type="term" value="F:metal ion binding"/>
    <property type="evidence" value="ECO:0007669"/>
    <property type="project" value="InterPro"/>
</dbReference>
<evidence type="ECO:0000256" key="4">
    <source>
        <dbReference type="ARBA" id="ARBA00022833"/>
    </source>
</evidence>
<evidence type="ECO:0000256" key="6">
    <source>
        <dbReference type="SAM" id="SignalP"/>
    </source>
</evidence>
<proteinExistence type="inferred from homology"/>
<comment type="caution">
    <text evidence="9">The sequence shown here is derived from an EMBL/GenBank/DDBJ whole genome shotgun (WGS) entry which is preliminary data.</text>
</comment>
<evidence type="ECO:0000259" key="7">
    <source>
        <dbReference type="Pfam" id="PF00675"/>
    </source>
</evidence>
<keyword evidence="3 9" id="KW-0378">Hydrolase</keyword>
<dbReference type="Gene3D" id="3.30.830.10">
    <property type="entry name" value="Metalloenzyme, LuxS/M16 peptidase-like"/>
    <property type="match status" value="2"/>
</dbReference>
<keyword evidence="5" id="KW-0482">Metalloprotease</keyword>
<dbReference type="EC" id="3.4.24.55" evidence="9"/>
<dbReference type="EMBL" id="LKAJ01000016">
    <property type="protein sequence ID" value="KRG19402.1"/>
    <property type="molecule type" value="Genomic_DNA"/>
</dbReference>
<reference evidence="9" key="1">
    <citation type="submission" date="2015-09" db="EMBL/GenBank/DDBJ databases">
        <title>Draft Genome Sequences of Two Novel Amoeba-resistant Intranuclear Bacteria, Candidatus Berkiella cookevillensis and Candidatus Berkiella aquae.</title>
        <authorList>
            <person name="Mehari Y.T."/>
            <person name="Arivett B.A."/>
            <person name="Farone A.L."/>
            <person name="Gunderson J.H."/>
            <person name="Farone M.B."/>
        </authorList>
    </citation>
    <scope>NUCLEOTIDE SEQUENCE [LARGE SCALE GENOMIC DNA]</scope>
    <source>
        <strain evidence="9">HT99</strain>
    </source>
</reference>
<sequence>MKTRMMKSASLIFGVILTWSLQSVATEKPITKEHQLQNGLKILVREDHRAPVVVSQIWYKVGSSDEYRGITGISHALEHMMFQGTPTLPGDGFAQLISEYGGQKNAFTGDDYTAYYEEPDASHLDISFKSEADRMTNLLIAPEAFAKEIKVVMEERRMRTDDNPQNLTWERFMAIANVMGPYHHPVIGWQDDLDHMSAQDLKAWYQQWYTPSNATIVVVGDVEADKVFSLADKYFGKIPARPAPKTKTKNELTALGEKRIKVHLPAKLPYAIWGFDAPSIKTAKDEKEVYALLVASAILDGGESSRFSRFLVRGEQVAAALNTNYDIFKQYGSQFIITGVPTQGHTIAELEGKVLAQLEKLQNEPVSLEELQKVKTQILAQEIFEKDSMSQQATFLGLLETVGLPWQLADQFTEKVKAVTVHDVQAAAKKYFNVQNITVAELIPEKEMVN</sequence>
<dbReference type="PANTHER" id="PTHR43690:SF17">
    <property type="entry name" value="PROTEIN YHJJ"/>
    <property type="match status" value="1"/>
</dbReference>
<dbReference type="Pfam" id="PF05193">
    <property type="entry name" value="Peptidase_M16_C"/>
    <property type="match status" value="1"/>
</dbReference>
<keyword evidence="4" id="KW-0862">Zinc</keyword>
<keyword evidence="6" id="KW-0732">Signal</keyword>
<dbReference type="InterPro" id="IPR011249">
    <property type="entry name" value="Metalloenz_LuxS/M16"/>
</dbReference>
<organism evidence="9">
    <name type="scientific">Candidatus Berkiella aquae</name>
    <dbReference type="NCBI Taxonomy" id="295108"/>
    <lineage>
        <taxon>Bacteria</taxon>
        <taxon>Pseudomonadati</taxon>
        <taxon>Pseudomonadota</taxon>
        <taxon>Gammaproteobacteria</taxon>
        <taxon>Candidatus Berkiellales</taxon>
        <taxon>Candidatus Berkiellaceae</taxon>
        <taxon>Candidatus Berkiella</taxon>
    </lineage>
</organism>
<dbReference type="InterPro" id="IPR050626">
    <property type="entry name" value="Peptidase_M16"/>
</dbReference>
<dbReference type="PATRIC" id="fig|1590043.3.peg.2823"/>
<protein>
    <submittedName>
        <fullName evidence="9">Protease 3</fullName>
        <ecNumber evidence="9">3.4.24.55</ecNumber>
    </submittedName>
</protein>
<gene>
    <name evidence="9" type="primary">ptrA</name>
    <name evidence="9" type="ORF">HT99x_02776</name>
</gene>
<feature type="chain" id="PRO_5006388779" evidence="6">
    <location>
        <begin position="26"/>
        <end position="450"/>
    </location>
</feature>
<dbReference type="InterPro" id="IPR007863">
    <property type="entry name" value="Peptidase_M16_C"/>
</dbReference>
<feature type="domain" description="Peptidase M16 N-terminal" evidence="7">
    <location>
        <begin position="42"/>
        <end position="187"/>
    </location>
</feature>
<accession>A0A0Q9YPX8</accession>
<dbReference type="AlphaFoldDB" id="A0A0Q9YPX8"/>
<evidence type="ECO:0000259" key="8">
    <source>
        <dbReference type="Pfam" id="PF05193"/>
    </source>
</evidence>
<comment type="similarity">
    <text evidence="1">Belongs to the peptidase M16 family.</text>
</comment>
<evidence type="ECO:0000256" key="5">
    <source>
        <dbReference type="ARBA" id="ARBA00023049"/>
    </source>
</evidence>
<feature type="domain" description="Peptidase M16 C-terminal" evidence="8">
    <location>
        <begin position="196"/>
        <end position="377"/>
    </location>
</feature>
<dbReference type="PANTHER" id="PTHR43690">
    <property type="entry name" value="NARDILYSIN"/>
    <property type="match status" value="1"/>
</dbReference>
<name>A0A0Q9YPX8_9GAMM</name>
<dbReference type="Pfam" id="PF00675">
    <property type="entry name" value="Peptidase_M16"/>
    <property type="match status" value="1"/>
</dbReference>
<evidence type="ECO:0000256" key="3">
    <source>
        <dbReference type="ARBA" id="ARBA00022801"/>
    </source>
</evidence>
<dbReference type="SUPFAM" id="SSF63411">
    <property type="entry name" value="LuxS/MPP-like metallohydrolase"/>
    <property type="match status" value="2"/>
</dbReference>
<evidence type="ECO:0000256" key="2">
    <source>
        <dbReference type="ARBA" id="ARBA00022670"/>
    </source>
</evidence>